<protein>
    <recommendedName>
        <fullName evidence="4">O-antigen polymerase</fullName>
    </recommendedName>
</protein>
<organism evidence="2 3">
    <name type="scientific">Rubinisphaera brasiliensis (strain ATCC 49424 / DSM 5305 / JCM 21570 / IAM 15109 / NBRC 103401 / IFAM 1448)</name>
    <name type="common">Planctomyces brasiliensis</name>
    <dbReference type="NCBI Taxonomy" id="756272"/>
    <lineage>
        <taxon>Bacteria</taxon>
        <taxon>Pseudomonadati</taxon>
        <taxon>Planctomycetota</taxon>
        <taxon>Planctomycetia</taxon>
        <taxon>Planctomycetales</taxon>
        <taxon>Planctomycetaceae</taxon>
        <taxon>Rubinisphaera</taxon>
    </lineage>
</organism>
<dbReference type="Proteomes" id="UP000006860">
    <property type="component" value="Chromosome"/>
</dbReference>
<dbReference type="EMBL" id="CP002546">
    <property type="protein sequence ID" value="ADY59231.1"/>
    <property type="molecule type" value="Genomic_DNA"/>
</dbReference>
<accession>F0SSG0</accession>
<sequence>MQGSTNQLRNPRALRRSPSAAQLRLRFIAAAATYIALLLWSYAYVVSPQFSYMKYDFFVDDPTYLVIGILLALTPALWMPVHFTRASILANYLLYLLVCIPAIIVPLCTRSIEPNVALPFSAMTAFCFAMLGSSQHLPLMTISRGAMSPPFFWTLATLTTLLFLAIIFQTFGFSLKIHALLDVYDVRDEFVDDLQKGGPLAGYVVIWTANVVSPFLFLYGVTRNRPILIPVSIFLCILIFSVSGLKSVFFSLLYLIMLLAALRIRKGSLFGRLAVGAGTGILLTSLINIYTGNIVWSSLFVRRMILTPGLLAGFYHDFFTKNPHLYLSQSIFRWFVENPYDVRVTNLIGEVYLNRAQCSANVNFIADGFSNFGYPGMIAITVLLGLVFWTYDSFAKDVDITLASLLLALPVIALSNCALLTVLSTHGLGLTLLVAYFVPLSKIHFQKRAGAQQISGSPPHALARVRAAN</sequence>
<evidence type="ECO:0000313" key="3">
    <source>
        <dbReference type="Proteomes" id="UP000006860"/>
    </source>
</evidence>
<feature type="transmembrane region" description="Helical" evidence="1">
    <location>
        <begin position="273"/>
        <end position="296"/>
    </location>
</feature>
<keyword evidence="1" id="KW-0812">Transmembrane</keyword>
<reference evidence="3" key="1">
    <citation type="submission" date="2011-02" db="EMBL/GenBank/DDBJ databases">
        <title>The complete genome of Planctomyces brasiliensis DSM 5305.</title>
        <authorList>
            <person name="Lucas S."/>
            <person name="Copeland A."/>
            <person name="Lapidus A."/>
            <person name="Bruce D."/>
            <person name="Goodwin L."/>
            <person name="Pitluck S."/>
            <person name="Kyrpides N."/>
            <person name="Mavromatis K."/>
            <person name="Pagani I."/>
            <person name="Ivanova N."/>
            <person name="Ovchinnikova G."/>
            <person name="Lu M."/>
            <person name="Detter J.C."/>
            <person name="Han C."/>
            <person name="Land M."/>
            <person name="Hauser L."/>
            <person name="Markowitz V."/>
            <person name="Cheng J.-F."/>
            <person name="Hugenholtz P."/>
            <person name="Woyke T."/>
            <person name="Wu D."/>
            <person name="Tindall B."/>
            <person name="Pomrenke H.G."/>
            <person name="Brambilla E."/>
            <person name="Klenk H.-P."/>
            <person name="Eisen J.A."/>
        </authorList>
    </citation>
    <scope>NUCLEOTIDE SEQUENCE [LARGE SCALE GENOMIC DNA]</scope>
    <source>
        <strain evidence="3">ATCC 49424 / DSM 5305 / JCM 21570 / NBRC 103401 / IFAM 1448</strain>
    </source>
</reference>
<evidence type="ECO:0008006" key="4">
    <source>
        <dbReference type="Google" id="ProtNLM"/>
    </source>
</evidence>
<feature type="transmembrane region" description="Helical" evidence="1">
    <location>
        <begin position="200"/>
        <end position="221"/>
    </location>
</feature>
<proteinExistence type="predicted"/>
<dbReference type="RefSeq" id="WP_013627958.1">
    <property type="nucleotide sequence ID" value="NC_015174.1"/>
</dbReference>
<feature type="transmembrane region" description="Helical" evidence="1">
    <location>
        <begin position="118"/>
        <end position="139"/>
    </location>
</feature>
<feature type="transmembrane region" description="Helical" evidence="1">
    <location>
        <begin position="372"/>
        <end position="391"/>
    </location>
</feature>
<gene>
    <name evidence="2" type="ordered locus">Plabr_1620</name>
</gene>
<feature type="transmembrane region" description="Helical" evidence="1">
    <location>
        <begin position="63"/>
        <end position="81"/>
    </location>
</feature>
<keyword evidence="1" id="KW-1133">Transmembrane helix</keyword>
<dbReference type="STRING" id="756272.Plabr_1620"/>
<dbReference type="HOGENOM" id="CLU_050515_0_0_0"/>
<feature type="transmembrane region" description="Helical" evidence="1">
    <location>
        <begin position="411"/>
        <end position="438"/>
    </location>
</feature>
<dbReference type="eggNOG" id="ENOG502ZBID">
    <property type="taxonomic scope" value="Bacteria"/>
</dbReference>
<feature type="transmembrane region" description="Helical" evidence="1">
    <location>
        <begin position="233"/>
        <end position="261"/>
    </location>
</feature>
<feature type="transmembrane region" description="Helical" evidence="1">
    <location>
        <begin position="25"/>
        <end position="43"/>
    </location>
</feature>
<name>F0SSG0_RUBBR</name>
<evidence type="ECO:0000256" key="1">
    <source>
        <dbReference type="SAM" id="Phobius"/>
    </source>
</evidence>
<dbReference type="AlphaFoldDB" id="F0SSG0"/>
<feature type="transmembrane region" description="Helical" evidence="1">
    <location>
        <begin position="93"/>
        <end position="112"/>
    </location>
</feature>
<dbReference type="KEGG" id="pbs:Plabr_1620"/>
<evidence type="ECO:0000313" key="2">
    <source>
        <dbReference type="EMBL" id="ADY59231.1"/>
    </source>
</evidence>
<feature type="transmembrane region" description="Helical" evidence="1">
    <location>
        <begin position="151"/>
        <end position="171"/>
    </location>
</feature>
<keyword evidence="3" id="KW-1185">Reference proteome</keyword>
<dbReference type="OrthoDB" id="110893at2"/>
<keyword evidence="1" id="KW-0472">Membrane</keyword>